<evidence type="ECO:0000313" key="2">
    <source>
        <dbReference type="Proteomes" id="UP001359485"/>
    </source>
</evidence>
<name>A0ABR1AZC6_POLSC</name>
<comment type="caution">
    <text evidence="1">The sequence shown here is derived from an EMBL/GenBank/DDBJ whole genome shotgun (WGS) entry which is preliminary data.</text>
</comment>
<keyword evidence="2" id="KW-1185">Reference proteome</keyword>
<protein>
    <submittedName>
        <fullName evidence="1">Uncharacterized protein</fullName>
    </submittedName>
</protein>
<proteinExistence type="predicted"/>
<accession>A0ABR1AZC6</accession>
<evidence type="ECO:0000313" key="1">
    <source>
        <dbReference type="EMBL" id="KAK6631912.1"/>
    </source>
</evidence>
<dbReference type="Proteomes" id="UP001359485">
    <property type="component" value="Unassembled WGS sequence"/>
</dbReference>
<organism evidence="1 2">
    <name type="scientific">Polyplax serrata</name>
    <name type="common">Common mouse louse</name>
    <dbReference type="NCBI Taxonomy" id="468196"/>
    <lineage>
        <taxon>Eukaryota</taxon>
        <taxon>Metazoa</taxon>
        <taxon>Ecdysozoa</taxon>
        <taxon>Arthropoda</taxon>
        <taxon>Hexapoda</taxon>
        <taxon>Insecta</taxon>
        <taxon>Pterygota</taxon>
        <taxon>Neoptera</taxon>
        <taxon>Paraneoptera</taxon>
        <taxon>Psocodea</taxon>
        <taxon>Troctomorpha</taxon>
        <taxon>Phthiraptera</taxon>
        <taxon>Anoplura</taxon>
        <taxon>Polyplacidae</taxon>
        <taxon>Polyplax</taxon>
    </lineage>
</organism>
<gene>
    <name evidence="1" type="ORF">RUM44_006942</name>
</gene>
<sequence>MKISPPIFARRLHFGERSQKKLCPATKVHAPESFFVLKPQGNSVPETLTRKLTPWRDGSPSGSCGDCTRYTGHEVVFFGHVAILKIPPTGTDVFFYAFSLLN</sequence>
<dbReference type="EMBL" id="JAWJWF010000005">
    <property type="protein sequence ID" value="KAK6631912.1"/>
    <property type="molecule type" value="Genomic_DNA"/>
</dbReference>
<reference evidence="1 2" key="1">
    <citation type="submission" date="2023-09" db="EMBL/GenBank/DDBJ databases">
        <title>Genomes of two closely related lineages of the louse Polyplax serrata with different host specificities.</title>
        <authorList>
            <person name="Martinu J."/>
            <person name="Tarabai H."/>
            <person name="Stefka J."/>
            <person name="Hypsa V."/>
        </authorList>
    </citation>
    <scope>NUCLEOTIDE SEQUENCE [LARGE SCALE GENOMIC DNA]</scope>
    <source>
        <strain evidence="1">98ZLc_SE</strain>
    </source>
</reference>